<accession>A0A1G6JRE4</accession>
<dbReference type="GO" id="GO:0016020">
    <property type="term" value="C:membrane"/>
    <property type="evidence" value="ECO:0007669"/>
    <property type="project" value="InterPro"/>
</dbReference>
<dbReference type="Pfam" id="PF05227">
    <property type="entry name" value="CHASE3"/>
    <property type="match status" value="1"/>
</dbReference>
<organism evidence="4 5">
    <name type="scientific">Nocardioides lianchengensis</name>
    <dbReference type="NCBI Taxonomy" id="1045774"/>
    <lineage>
        <taxon>Bacteria</taxon>
        <taxon>Bacillati</taxon>
        <taxon>Actinomycetota</taxon>
        <taxon>Actinomycetes</taxon>
        <taxon>Propionibacteriales</taxon>
        <taxon>Nocardioidaceae</taxon>
        <taxon>Nocardioides</taxon>
    </lineage>
</organism>
<dbReference type="InterPro" id="IPR052016">
    <property type="entry name" value="Bact_Sigma-Reg"/>
</dbReference>
<dbReference type="SMART" id="SM00331">
    <property type="entry name" value="PP2C_SIG"/>
    <property type="match status" value="1"/>
</dbReference>
<keyword evidence="2" id="KW-0378">Hydrolase</keyword>
<reference evidence="4 5" key="1">
    <citation type="submission" date="2016-10" db="EMBL/GenBank/DDBJ databases">
        <authorList>
            <person name="de Groot N.N."/>
        </authorList>
    </citation>
    <scope>NUCLEOTIDE SEQUENCE [LARGE SCALE GENOMIC DNA]</scope>
    <source>
        <strain evidence="4 5">CGMCC 4.6858</strain>
    </source>
</reference>
<dbReference type="CDD" id="cd06225">
    <property type="entry name" value="HAMP"/>
    <property type="match status" value="1"/>
</dbReference>
<dbReference type="Gene3D" id="6.10.340.10">
    <property type="match status" value="1"/>
</dbReference>
<dbReference type="InterPro" id="IPR036457">
    <property type="entry name" value="PPM-type-like_dom_sf"/>
</dbReference>
<dbReference type="GO" id="GO:0016791">
    <property type="term" value="F:phosphatase activity"/>
    <property type="evidence" value="ECO:0007669"/>
    <property type="project" value="TreeGrafter"/>
</dbReference>
<dbReference type="EMBL" id="FMZM01000001">
    <property type="protein sequence ID" value="SDC21322.1"/>
    <property type="molecule type" value="Genomic_DNA"/>
</dbReference>
<keyword evidence="3" id="KW-1133">Transmembrane helix</keyword>
<dbReference type="SMART" id="SM00304">
    <property type="entry name" value="HAMP"/>
    <property type="match status" value="1"/>
</dbReference>
<keyword evidence="5" id="KW-1185">Reference proteome</keyword>
<dbReference type="InterPro" id="IPR007891">
    <property type="entry name" value="CHASE3"/>
</dbReference>
<dbReference type="Proteomes" id="UP000199034">
    <property type="component" value="Unassembled WGS sequence"/>
</dbReference>
<dbReference type="CDD" id="cd19410">
    <property type="entry name" value="HK9-like_sensor"/>
    <property type="match status" value="1"/>
</dbReference>
<dbReference type="AlphaFoldDB" id="A0A1G6JRE4"/>
<sequence length="511" mass="53633">MAGRRTYSARSVVRLVTALVVLLSTVVGVLLVVTLVQVSRAQAELEEELNPARVALAKVLAGYVDQETAQRGYILTGDDDFLAPYLDAPKEIARSLKLLREQVADDAELEAAVEAMVTAHAAWQRTAAEPELAAAMAGDRREAARLVASGNGKDLFDRVRQQQATADAEVAVAQEEATRRADRLLDRLSVLLVVTVLSLLATTLLGAVGFSRAVLGPLAELGRRSREVARGGLDRAVTTAGPREVATLAADVDTMRVHLLDEIDETRRAGEALALAEPAVGALQRALDAPAGARPGLDVSGRIDSAEGVLAGDFLDLVDLDGGRLAVVLGDVSGHGPEAAVVGLVLKAALHGVIGRVPPEELLPAVRGTLADRFESFATIAAVIVDPRAGTLSWVNAGHPPPLLVPSVGLTRPLDPTGPLLSPVLDEATWTVGTVQFFPGDALVLFSDGAVEARDARGQELGTRGVDRAVRAAAGQPAEVVVRQVRAAVRDHAPTVRDDVTVLVVRRVTSS</sequence>
<dbReference type="Gene3D" id="3.60.40.10">
    <property type="entry name" value="PPM-type phosphatase domain"/>
    <property type="match status" value="1"/>
</dbReference>
<dbReference type="PANTHER" id="PTHR43156">
    <property type="entry name" value="STAGE II SPORULATION PROTEIN E-RELATED"/>
    <property type="match status" value="1"/>
</dbReference>
<dbReference type="RefSeq" id="WP_170866909.1">
    <property type="nucleotide sequence ID" value="NZ_FMZM01000001.1"/>
</dbReference>
<protein>
    <submittedName>
        <fullName evidence="4">Sigma-B regulation protein RsbU (Phosphoserine phosphatase)</fullName>
    </submittedName>
</protein>
<evidence type="ECO:0000256" key="1">
    <source>
        <dbReference type="ARBA" id="ARBA00022692"/>
    </source>
</evidence>
<dbReference type="Pfam" id="PF00672">
    <property type="entry name" value="HAMP"/>
    <property type="match status" value="1"/>
</dbReference>
<dbReference type="Pfam" id="PF07228">
    <property type="entry name" value="SpoIIE"/>
    <property type="match status" value="1"/>
</dbReference>
<dbReference type="InterPro" id="IPR001932">
    <property type="entry name" value="PPM-type_phosphatase-like_dom"/>
</dbReference>
<proteinExistence type="predicted"/>
<keyword evidence="1" id="KW-0812">Transmembrane</keyword>
<dbReference type="STRING" id="1045774.SAMN05421872_101560"/>
<dbReference type="InterPro" id="IPR003660">
    <property type="entry name" value="HAMP_dom"/>
</dbReference>
<dbReference type="GO" id="GO:0007165">
    <property type="term" value="P:signal transduction"/>
    <property type="evidence" value="ECO:0007669"/>
    <property type="project" value="InterPro"/>
</dbReference>
<dbReference type="SUPFAM" id="SSF81606">
    <property type="entry name" value="PP2C-like"/>
    <property type="match status" value="1"/>
</dbReference>
<evidence type="ECO:0000256" key="2">
    <source>
        <dbReference type="ARBA" id="ARBA00022801"/>
    </source>
</evidence>
<evidence type="ECO:0000256" key="3">
    <source>
        <dbReference type="ARBA" id="ARBA00022989"/>
    </source>
</evidence>
<dbReference type="SUPFAM" id="SSF158472">
    <property type="entry name" value="HAMP domain-like"/>
    <property type="match status" value="1"/>
</dbReference>
<evidence type="ECO:0000313" key="4">
    <source>
        <dbReference type="EMBL" id="SDC21322.1"/>
    </source>
</evidence>
<dbReference type="PANTHER" id="PTHR43156:SF2">
    <property type="entry name" value="STAGE II SPORULATION PROTEIN E"/>
    <property type="match status" value="1"/>
</dbReference>
<keyword evidence="3" id="KW-0472">Membrane</keyword>
<name>A0A1G6JRE4_9ACTN</name>
<evidence type="ECO:0000313" key="5">
    <source>
        <dbReference type="Proteomes" id="UP000199034"/>
    </source>
</evidence>
<gene>
    <name evidence="4" type="ORF">SAMN05421872_101560</name>
</gene>
<dbReference type="PROSITE" id="PS50885">
    <property type="entry name" value="HAMP"/>
    <property type="match status" value="1"/>
</dbReference>